<keyword evidence="1" id="KW-0812">Transmembrane</keyword>
<name>X0VBP0_9ZZZZ</name>
<proteinExistence type="predicted"/>
<dbReference type="Gene3D" id="3.30.420.40">
    <property type="match status" value="2"/>
</dbReference>
<keyword evidence="1" id="KW-1133">Transmembrane helix</keyword>
<feature type="transmembrane region" description="Helical" evidence="1">
    <location>
        <begin position="107"/>
        <end position="127"/>
    </location>
</feature>
<feature type="non-terminal residue" evidence="2">
    <location>
        <position position="258"/>
    </location>
</feature>
<dbReference type="AlphaFoldDB" id="X0VBP0"/>
<feature type="non-terminal residue" evidence="2">
    <location>
        <position position="1"/>
    </location>
</feature>
<accession>X0VBP0</accession>
<protein>
    <submittedName>
        <fullName evidence="2">Uncharacterized protein</fullName>
    </submittedName>
</protein>
<comment type="caution">
    <text evidence="2">The sequence shown here is derived from an EMBL/GenBank/DDBJ whole genome shotgun (WGS) entry which is preliminary data.</text>
</comment>
<sequence>QRSIGYYTSLHRESRIERVVALGNAFRLPGLRNFLAQSLGVEVEKAEGFNALPDAPALNAPLFRENVLSFGVAFGLAIQGLGLATIQTSLLPPEVLSQKIMRKKRPFFVAAAAVLVGALGCLAYDQISTYRELAGQPGEVDRLVHDVDRIAGENAERQGRFEEQKTALLAQQVKMAELEGFIANQSYAYDLARAVWEALPYDARCKDCIPGGDVLHSSLNMVELLSLTMHYVPDVRAYSAAPGSDRRSGVEGGVEVLG</sequence>
<gene>
    <name evidence="2" type="ORF">S01H1_54225</name>
</gene>
<evidence type="ECO:0000313" key="2">
    <source>
        <dbReference type="EMBL" id="GAG15740.1"/>
    </source>
</evidence>
<evidence type="ECO:0000256" key="1">
    <source>
        <dbReference type="SAM" id="Phobius"/>
    </source>
</evidence>
<reference evidence="2" key="1">
    <citation type="journal article" date="2014" name="Front. Microbiol.">
        <title>High frequency of phylogenetically diverse reductive dehalogenase-homologous genes in deep subseafloor sedimentary metagenomes.</title>
        <authorList>
            <person name="Kawai M."/>
            <person name="Futagami T."/>
            <person name="Toyoda A."/>
            <person name="Takaki Y."/>
            <person name="Nishi S."/>
            <person name="Hori S."/>
            <person name="Arai W."/>
            <person name="Tsubouchi T."/>
            <person name="Morono Y."/>
            <person name="Uchiyama I."/>
            <person name="Ito T."/>
            <person name="Fujiyama A."/>
            <person name="Inagaki F."/>
            <person name="Takami H."/>
        </authorList>
    </citation>
    <scope>NUCLEOTIDE SEQUENCE</scope>
    <source>
        <strain evidence="2">Expedition CK06-06</strain>
    </source>
</reference>
<organism evidence="2">
    <name type="scientific">marine sediment metagenome</name>
    <dbReference type="NCBI Taxonomy" id="412755"/>
    <lineage>
        <taxon>unclassified sequences</taxon>
        <taxon>metagenomes</taxon>
        <taxon>ecological metagenomes</taxon>
    </lineage>
</organism>
<dbReference type="EMBL" id="BARS01035168">
    <property type="protein sequence ID" value="GAG15740.1"/>
    <property type="molecule type" value="Genomic_DNA"/>
</dbReference>
<keyword evidence="1" id="KW-0472">Membrane</keyword>